<dbReference type="InterPro" id="IPR007197">
    <property type="entry name" value="rSAM"/>
</dbReference>
<dbReference type="SFLD" id="SFLDG01082">
    <property type="entry name" value="B12-binding_domain_containing"/>
    <property type="match status" value="1"/>
</dbReference>
<evidence type="ECO:0000256" key="6">
    <source>
        <dbReference type="ARBA" id="ARBA00023004"/>
    </source>
</evidence>
<evidence type="ECO:0000256" key="2">
    <source>
        <dbReference type="ARBA" id="ARBA00022485"/>
    </source>
</evidence>
<keyword evidence="4" id="KW-0949">S-adenosyl-L-methionine</keyword>
<dbReference type="PROSITE" id="PS01278">
    <property type="entry name" value="MTTASE_RADICAL"/>
    <property type="match status" value="1"/>
</dbReference>
<dbReference type="InterPro" id="IPR006638">
    <property type="entry name" value="Elp3/MiaA/NifB-like_rSAM"/>
</dbReference>
<gene>
    <name evidence="10" type="ORF">A3B02_00615</name>
</gene>
<evidence type="ECO:0000256" key="4">
    <source>
        <dbReference type="ARBA" id="ARBA00022691"/>
    </source>
</evidence>
<name>A0A1F7J9L0_9BACT</name>
<keyword evidence="7" id="KW-0411">Iron-sulfur</keyword>
<dbReference type="InterPro" id="IPR005839">
    <property type="entry name" value="Methylthiotransferase"/>
</dbReference>
<proteinExistence type="predicted"/>
<keyword evidence="6" id="KW-0408">Iron</keyword>
<evidence type="ECO:0000256" key="3">
    <source>
        <dbReference type="ARBA" id="ARBA00022679"/>
    </source>
</evidence>
<dbReference type="Gene3D" id="3.40.50.12160">
    <property type="entry name" value="Methylthiotransferase, N-terminal domain"/>
    <property type="match status" value="1"/>
</dbReference>
<dbReference type="Gene3D" id="3.80.30.20">
    <property type="entry name" value="tm_1862 like domain"/>
    <property type="match status" value="1"/>
</dbReference>
<dbReference type="GO" id="GO:0035598">
    <property type="term" value="F:tRNA (N(6)-L-threonylcarbamoyladenosine(37)-C(2))-methylthiotransferase activity"/>
    <property type="evidence" value="ECO:0007669"/>
    <property type="project" value="TreeGrafter"/>
</dbReference>
<sequence length="432" mass="49624">MAIKTFATHSFGCRVNHAEREEIERHMQKRGITYDGDAPDMFIINTCSITHNAERSARQLIYQTRRKHPNTKIIVTGCSATYWLKNGLYTDLPADMFVDNTNKEFLVELALKKFVPKTKPKDHAFIEPPTDAFLSSNRAVIKIQDGCHRFCTFCIVPYLRGVPKSRNIKEIIKIIHEQSGLQEVILTAINTEAFGKETGEDLISLLRTIFAQTQVSRISFGSVHPWSITNEFLDFYQEPDSQKRLVHFFHIPLQSGSNKILQLMRRVHTREDMLERVRKMHSIHPKAFFSTDIIVGFLEEEDADFQETYEFLKESPISKFHVFPFSKRLQTGAYFMAKRLYEPSPEKKKERVALLRELSEKKYTAFQRSLIGYKSQALVLSKKKGGWPLALLDNQMLVLLRSLSAEPGGIVDVVVKDLESGQLIAARSHKNS</sequence>
<keyword evidence="3" id="KW-0808">Transferase</keyword>
<comment type="cofactor">
    <cofactor evidence="1">
        <name>[4Fe-4S] cluster</name>
        <dbReference type="ChEBI" id="CHEBI:49883"/>
    </cofactor>
</comment>
<dbReference type="PANTHER" id="PTHR11918:SF45">
    <property type="entry name" value="THREONYLCARBAMOYLADENOSINE TRNA METHYLTHIOTRANSFERASE"/>
    <property type="match status" value="1"/>
</dbReference>
<dbReference type="InterPro" id="IPR013848">
    <property type="entry name" value="Methylthiotransferase_N"/>
</dbReference>
<dbReference type="CDD" id="cd01335">
    <property type="entry name" value="Radical_SAM"/>
    <property type="match status" value="1"/>
</dbReference>
<dbReference type="Proteomes" id="UP000178914">
    <property type="component" value="Unassembled WGS sequence"/>
</dbReference>
<dbReference type="SMART" id="SM00729">
    <property type="entry name" value="Elp3"/>
    <property type="match status" value="1"/>
</dbReference>
<dbReference type="SFLD" id="SFLDS00029">
    <property type="entry name" value="Radical_SAM"/>
    <property type="match status" value="1"/>
</dbReference>
<evidence type="ECO:0000256" key="7">
    <source>
        <dbReference type="ARBA" id="ARBA00023014"/>
    </source>
</evidence>
<dbReference type="InterPro" id="IPR058240">
    <property type="entry name" value="rSAM_sf"/>
</dbReference>
<reference evidence="10 11" key="1">
    <citation type="journal article" date="2016" name="Nat. Commun.">
        <title>Thousands of microbial genomes shed light on interconnected biogeochemical processes in an aquifer system.</title>
        <authorList>
            <person name="Anantharaman K."/>
            <person name="Brown C.T."/>
            <person name="Hug L.A."/>
            <person name="Sharon I."/>
            <person name="Castelle C.J."/>
            <person name="Probst A.J."/>
            <person name="Thomas B.C."/>
            <person name="Singh A."/>
            <person name="Wilkins M.J."/>
            <person name="Karaoz U."/>
            <person name="Brodie E.L."/>
            <person name="Williams K.H."/>
            <person name="Hubbard S.S."/>
            <person name="Banfield J.F."/>
        </authorList>
    </citation>
    <scope>NUCLEOTIDE SEQUENCE [LARGE SCALE GENOMIC DNA]</scope>
</reference>
<accession>A0A1F7J9L0</accession>
<evidence type="ECO:0000259" key="8">
    <source>
        <dbReference type="PROSITE" id="PS51449"/>
    </source>
</evidence>
<dbReference type="PROSITE" id="PS51918">
    <property type="entry name" value="RADICAL_SAM"/>
    <property type="match status" value="1"/>
</dbReference>
<keyword evidence="2" id="KW-0004">4Fe-4S</keyword>
<dbReference type="EMBL" id="MGAS01000010">
    <property type="protein sequence ID" value="OGK52271.1"/>
    <property type="molecule type" value="Genomic_DNA"/>
</dbReference>
<evidence type="ECO:0000259" key="9">
    <source>
        <dbReference type="PROSITE" id="PS51918"/>
    </source>
</evidence>
<dbReference type="PROSITE" id="PS51449">
    <property type="entry name" value="MTTASE_N"/>
    <property type="match status" value="1"/>
</dbReference>
<evidence type="ECO:0000313" key="11">
    <source>
        <dbReference type="Proteomes" id="UP000178914"/>
    </source>
</evidence>
<dbReference type="InterPro" id="IPR020612">
    <property type="entry name" value="Methylthiotransferase_CS"/>
</dbReference>
<dbReference type="Pfam" id="PF00919">
    <property type="entry name" value="UPF0004"/>
    <property type="match status" value="1"/>
</dbReference>
<dbReference type="GO" id="GO:0051539">
    <property type="term" value="F:4 iron, 4 sulfur cluster binding"/>
    <property type="evidence" value="ECO:0007669"/>
    <property type="project" value="UniProtKB-KW"/>
</dbReference>
<protein>
    <submittedName>
        <fullName evidence="10">Uncharacterized protein</fullName>
    </submittedName>
</protein>
<dbReference type="AlphaFoldDB" id="A0A1F7J9L0"/>
<dbReference type="STRING" id="1802068.A3B02_00615"/>
<dbReference type="NCBIfam" id="TIGR00089">
    <property type="entry name" value="MiaB/RimO family radical SAM methylthiotransferase"/>
    <property type="match status" value="1"/>
</dbReference>
<dbReference type="InterPro" id="IPR038135">
    <property type="entry name" value="Methylthiotransferase_N_sf"/>
</dbReference>
<comment type="caution">
    <text evidence="10">The sequence shown here is derived from an EMBL/GenBank/DDBJ whole genome shotgun (WGS) entry which is preliminary data.</text>
</comment>
<dbReference type="PANTHER" id="PTHR11918">
    <property type="entry name" value="RADICAL SAM PROTEINS"/>
    <property type="match status" value="1"/>
</dbReference>
<evidence type="ECO:0000256" key="1">
    <source>
        <dbReference type="ARBA" id="ARBA00001966"/>
    </source>
</evidence>
<feature type="domain" description="Radical SAM core" evidence="9">
    <location>
        <begin position="133"/>
        <end position="365"/>
    </location>
</feature>
<dbReference type="Pfam" id="PF04055">
    <property type="entry name" value="Radical_SAM"/>
    <property type="match status" value="1"/>
</dbReference>
<dbReference type="GO" id="GO:0046872">
    <property type="term" value="F:metal ion binding"/>
    <property type="evidence" value="ECO:0007669"/>
    <property type="project" value="UniProtKB-KW"/>
</dbReference>
<evidence type="ECO:0000256" key="5">
    <source>
        <dbReference type="ARBA" id="ARBA00022723"/>
    </source>
</evidence>
<keyword evidence="5" id="KW-0479">Metal-binding</keyword>
<dbReference type="SUPFAM" id="SSF102114">
    <property type="entry name" value="Radical SAM enzymes"/>
    <property type="match status" value="1"/>
</dbReference>
<dbReference type="InterPro" id="IPR023404">
    <property type="entry name" value="rSAM_horseshoe"/>
</dbReference>
<organism evidence="10 11">
    <name type="scientific">Candidatus Roizmanbacteria bacterium RIFCSPLOWO2_01_FULL_42_14</name>
    <dbReference type="NCBI Taxonomy" id="1802068"/>
    <lineage>
        <taxon>Bacteria</taxon>
        <taxon>Candidatus Roizmaniibacteriota</taxon>
    </lineage>
</organism>
<feature type="domain" description="MTTase N-terminal" evidence="8">
    <location>
        <begin position="4"/>
        <end position="115"/>
    </location>
</feature>
<evidence type="ECO:0000313" key="10">
    <source>
        <dbReference type="EMBL" id="OGK52271.1"/>
    </source>
</evidence>